<evidence type="ECO:0000313" key="1">
    <source>
        <dbReference type="EMBL" id="CAB4164516.1"/>
    </source>
</evidence>
<accession>A0A6J5P3G7</accession>
<organism evidence="1">
    <name type="scientific">uncultured Caudovirales phage</name>
    <dbReference type="NCBI Taxonomy" id="2100421"/>
    <lineage>
        <taxon>Viruses</taxon>
        <taxon>Duplodnaviria</taxon>
        <taxon>Heunggongvirae</taxon>
        <taxon>Uroviricota</taxon>
        <taxon>Caudoviricetes</taxon>
        <taxon>Peduoviridae</taxon>
        <taxon>Maltschvirus</taxon>
        <taxon>Maltschvirus maltsch</taxon>
    </lineage>
</organism>
<dbReference type="EMBL" id="LR796761">
    <property type="protein sequence ID" value="CAB4164516.1"/>
    <property type="molecule type" value="Genomic_DNA"/>
</dbReference>
<gene>
    <name evidence="1" type="ORF">UFOVP830_45</name>
</gene>
<proteinExistence type="predicted"/>
<sequence>MIIQTISTASQFRDQFVRMGRKDQFSYQALGLLFDYFDECGDNVELDVIGICCEFTEMDAGEVRYSYRLDADTDVEQYLNDNTLLIGKTDAGAYVFAQF</sequence>
<protein>
    <submittedName>
        <fullName evidence="1">Uncharacterized protein</fullName>
    </submittedName>
</protein>
<name>A0A6J5P3G7_9CAUD</name>
<reference evidence="1" key="1">
    <citation type="submission" date="2020-04" db="EMBL/GenBank/DDBJ databases">
        <authorList>
            <person name="Chiriac C."/>
            <person name="Salcher M."/>
            <person name="Ghai R."/>
            <person name="Kavagutti S V."/>
        </authorList>
    </citation>
    <scope>NUCLEOTIDE SEQUENCE</scope>
</reference>